<feature type="region of interest" description="Disordered" evidence="1">
    <location>
        <begin position="182"/>
        <end position="261"/>
    </location>
</feature>
<evidence type="ECO:0000313" key="3">
    <source>
        <dbReference type="Proteomes" id="UP000078544"/>
    </source>
</evidence>
<comment type="caution">
    <text evidence="2">The sequence shown here is derived from an EMBL/GenBank/DDBJ whole genome shotgun (WGS) entry which is preliminary data.</text>
</comment>
<feature type="compositionally biased region" description="Polar residues" evidence="1">
    <location>
        <begin position="203"/>
        <end position="217"/>
    </location>
</feature>
<feature type="region of interest" description="Disordered" evidence="1">
    <location>
        <begin position="123"/>
        <end position="145"/>
    </location>
</feature>
<evidence type="ECO:0000313" key="2">
    <source>
        <dbReference type="EMBL" id="KZZ90160.1"/>
    </source>
</evidence>
<sequence>MSSTFEPGQGQQDWSPHPVPALYLQEEFLNFPVDLGEQGLDWSTTYQKENNMPGFGGGGDWDLVSPQPENVLETVQQQQPNVPPHSTTLDVSLNGKSTINTAEWPPNIEPFTIHSQAQGAGTNATVSASPRTPSLPLQRKRKRTPETNACLNDTSAINAAECRPTAGLIPIQPQARGTITTTTASASPCSCSPAPKRRREWTPETNARLNDTSTINATERLPTAGLLPVQPQARGSITNTTAGASPCSSPPAPKRRRKWTPEMDACLKESRRQGMTHKETCEVLETKFGTTVTPNMVTKRWKVINDSDSTPQSLEKAFSSSVPQVYRELRNNMVDTCKSGPVVELMISRLPEYLSHDLPVLGNRYYAQAQEEFAQQRKKK</sequence>
<evidence type="ECO:0000256" key="1">
    <source>
        <dbReference type="SAM" id="MobiDB-lite"/>
    </source>
</evidence>
<feature type="compositionally biased region" description="Polar residues" evidence="1">
    <location>
        <begin position="123"/>
        <end position="132"/>
    </location>
</feature>
<accession>A0A166NI08</accession>
<organism evidence="2 3">
    <name type="scientific">Moelleriella libera RCEF 2490</name>
    <dbReference type="NCBI Taxonomy" id="1081109"/>
    <lineage>
        <taxon>Eukaryota</taxon>
        <taxon>Fungi</taxon>
        <taxon>Dikarya</taxon>
        <taxon>Ascomycota</taxon>
        <taxon>Pezizomycotina</taxon>
        <taxon>Sordariomycetes</taxon>
        <taxon>Hypocreomycetidae</taxon>
        <taxon>Hypocreales</taxon>
        <taxon>Clavicipitaceae</taxon>
        <taxon>Moelleriella</taxon>
    </lineage>
</organism>
<dbReference type="AlphaFoldDB" id="A0A166NI08"/>
<name>A0A166NI08_9HYPO</name>
<feature type="compositionally biased region" description="Low complexity" evidence="1">
    <location>
        <begin position="182"/>
        <end position="194"/>
    </location>
</feature>
<protein>
    <submittedName>
        <fullName evidence="2">Uncharacterized protein</fullName>
    </submittedName>
</protein>
<dbReference type="Proteomes" id="UP000078544">
    <property type="component" value="Unassembled WGS sequence"/>
</dbReference>
<keyword evidence="3" id="KW-1185">Reference proteome</keyword>
<proteinExistence type="predicted"/>
<dbReference type="EMBL" id="AZGY01000022">
    <property type="protein sequence ID" value="KZZ90160.1"/>
    <property type="molecule type" value="Genomic_DNA"/>
</dbReference>
<gene>
    <name evidence="2" type="ORF">AAL_07261</name>
</gene>
<reference evidence="2 3" key="1">
    <citation type="journal article" date="2016" name="Genome Biol. Evol.">
        <title>Divergent and convergent evolution of fungal pathogenicity.</title>
        <authorList>
            <person name="Shang Y."/>
            <person name="Xiao G."/>
            <person name="Zheng P."/>
            <person name="Cen K."/>
            <person name="Zhan S."/>
            <person name="Wang C."/>
        </authorList>
    </citation>
    <scope>NUCLEOTIDE SEQUENCE [LARGE SCALE GENOMIC DNA]</scope>
    <source>
        <strain evidence="2 3">RCEF 2490</strain>
    </source>
</reference>